<evidence type="ECO:0000256" key="1">
    <source>
        <dbReference type="SAM" id="Phobius"/>
    </source>
</evidence>
<feature type="transmembrane region" description="Helical" evidence="1">
    <location>
        <begin position="7"/>
        <end position="32"/>
    </location>
</feature>
<evidence type="ECO:0000313" key="2">
    <source>
        <dbReference type="EMBL" id="OOF69892.1"/>
    </source>
</evidence>
<dbReference type="Proteomes" id="UP000188820">
    <property type="component" value="Unassembled WGS sequence"/>
</dbReference>
<gene>
    <name evidence="2" type="ORF">BKG89_04975</name>
</gene>
<keyword evidence="1" id="KW-0472">Membrane</keyword>
<dbReference type="EMBL" id="MLAA01000021">
    <property type="protein sequence ID" value="OOF69892.1"/>
    <property type="molecule type" value="Genomic_DNA"/>
</dbReference>
<keyword evidence="3" id="KW-1185">Reference proteome</keyword>
<sequence length="89" mass="10782">MKLNHPIYYSILILFFMSCPIYIEVFGVHYHAQKLGIDIWELTEKNCLFINFWQYSYITVPIGLLILATLWIKFFRDFLKRKKKTDDTI</sequence>
<keyword evidence="1" id="KW-1133">Transmembrane helix</keyword>
<name>A0ABX3KXN4_9PAST</name>
<reference evidence="2 3" key="1">
    <citation type="submission" date="2016-10" db="EMBL/GenBank/DDBJ databases">
        <title>Rodentibacter gen. nov. and new species.</title>
        <authorList>
            <person name="Christensen H."/>
        </authorList>
    </citation>
    <scope>NUCLEOTIDE SEQUENCE [LARGE SCALE GENOMIC DNA]</scope>
    <source>
        <strain evidence="2 3">1998236014</strain>
    </source>
</reference>
<accession>A0ABX3KXN4</accession>
<keyword evidence="1" id="KW-0812">Transmembrane</keyword>
<protein>
    <submittedName>
        <fullName evidence="2">Uncharacterized protein</fullName>
    </submittedName>
</protein>
<evidence type="ECO:0000313" key="3">
    <source>
        <dbReference type="Proteomes" id="UP000188820"/>
    </source>
</evidence>
<comment type="caution">
    <text evidence="2">The sequence shown here is derived from an EMBL/GenBank/DDBJ whole genome shotgun (WGS) entry which is preliminary data.</text>
</comment>
<dbReference type="PROSITE" id="PS51257">
    <property type="entry name" value="PROKAR_LIPOPROTEIN"/>
    <property type="match status" value="1"/>
</dbReference>
<feature type="transmembrane region" description="Helical" evidence="1">
    <location>
        <begin position="52"/>
        <end position="74"/>
    </location>
</feature>
<proteinExistence type="predicted"/>
<organism evidence="2 3">
    <name type="scientific">Rodentibacter caecimuris</name>
    <dbReference type="NCBI Taxonomy" id="1796644"/>
    <lineage>
        <taxon>Bacteria</taxon>
        <taxon>Pseudomonadati</taxon>
        <taxon>Pseudomonadota</taxon>
        <taxon>Gammaproteobacteria</taxon>
        <taxon>Pasteurellales</taxon>
        <taxon>Pasteurellaceae</taxon>
        <taxon>Rodentibacter</taxon>
    </lineage>
</organism>